<dbReference type="NCBIfam" id="NF041539">
    <property type="entry name" value="choice_anch_R"/>
    <property type="match status" value="1"/>
</dbReference>
<organism evidence="2">
    <name type="scientific">marine sediment metagenome</name>
    <dbReference type="NCBI Taxonomy" id="412755"/>
    <lineage>
        <taxon>unclassified sequences</taxon>
        <taxon>metagenomes</taxon>
        <taxon>ecological metagenomes</taxon>
    </lineage>
</organism>
<name>X1PX32_9ZZZZ</name>
<feature type="compositionally biased region" description="Polar residues" evidence="1">
    <location>
        <begin position="71"/>
        <end position="81"/>
    </location>
</feature>
<accession>X1PX32</accession>
<dbReference type="AlphaFoldDB" id="X1PX32"/>
<evidence type="ECO:0000256" key="1">
    <source>
        <dbReference type="SAM" id="MobiDB-lite"/>
    </source>
</evidence>
<sequence>MATLYEKYITDDDSAAWIYTATWRGQTFTPSEAHKITSVKLKLYRKGSPGEVTVSIRETSGGEPNGGDLCSGTTDGNTLPTGSPYEWREITLGDGYNLDADTKYAIVVRNPGGDINNCIAWRRDSSAPTYDGGCKVYSYNSGDTWATQTAYDYMFEDWGEEISVVAPTVTTQAVDNIAAITARGNGNQTDNGGEDASAWGVCYNTTGNPTTADSVAAGSGAGGVGAFTAAMSGLTPGQHYYVKAYATNSAGTGYGGQVEFTTKIGRSYGFIIG</sequence>
<evidence type="ECO:0000313" key="2">
    <source>
        <dbReference type="EMBL" id="GAI60862.1"/>
    </source>
</evidence>
<protein>
    <recommendedName>
        <fullName evidence="3">Fibronectin type-III domain-containing protein</fullName>
    </recommendedName>
</protein>
<evidence type="ECO:0008006" key="3">
    <source>
        <dbReference type="Google" id="ProtNLM"/>
    </source>
</evidence>
<reference evidence="2" key="1">
    <citation type="journal article" date="2014" name="Front. Microbiol.">
        <title>High frequency of phylogenetically diverse reductive dehalogenase-homologous genes in deep subseafloor sedimentary metagenomes.</title>
        <authorList>
            <person name="Kawai M."/>
            <person name="Futagami T."/>
            <person name="Toyoda A."/>
            <person name="Takaki Y."/>
            <person name="Nishi S."/>
            <person name="Hori S."/>
            <person name="Arai W."/>
            <person name="Tsubouchi T."/>
            <person name="Morono Y."/>
            <person name="Uchiyama I."/>
            <person name="Ito T."/>
            <person name="Fujiyama A."/>
            <person name="Inagaki F."/>
            <person name="Takami H."/>
        </authorList>
    </citation>
    <scope>NUCLEOTIDE SEQUENCE</scope>
    <source>
        <strain evidence="2">Expedition CK06-06</strain>
    </source>
</reference>
<dbReference type="EMBL" id="BARW01000197">
    <property type="protein sequence ID" value="GAI60862.1"/>
    <property type="molecule type" value="Genomic_DNA"/>
</dbReference>
<feature type="region of interest" description="Disordered" evidence="1">
    <location>
        <begin position="58"/>
        <end position="81"/>
    </location>
</feature>
<proteinExistence type="predicted"/>
<comment type="caution">
    <text evidence="2">The sequence shown here is derived from an EMBL/GenBank/DDBJ whole genome shotgun (WGS) entry which is preliminary data.</text>
</comment>
<gene>
    <name evidence="2" type="ORF">S12H4_01102</name>
</gene>